<dbReference type="Gene3D" id="3.40.50.300">
    <property type="entry name" value="P-loop containing nucleotide triphosphate hydrolases"/>
    <property type="match status" value="1"/>
</dbReference>
<dbReference type="RefSeq" id="WP_118662393.1">
    <property type="nucleotide sequence ID" value="NZ_JAAIOG010000007.1"/>
</dbReference>
<dbReference type="SUPFAM" id="SSF52540">
    <property type="entry name" value="P-loop containing nucleoside triphosphate hydrolases"/>
    <property type="match status" value="1"/>
</dbReference>
<organism evidence="2 3">
    <name type="scientific">Dorea formicigenerans</name>
    <dbReference type="NCBI Taxonomy" id="39486"/>
    <lineage>
        <taxon>Bacteria</taxon>
        <taxon>Bacillati</taxon>
        <taxon>Bacillota</taxon>
        <taxon>Clostridia</taxon>
        <taxon>Lachnospirales</taxon>
        <taxon>Lachnospiraceae</taxon>
        <taxon>Dorea</taxon>
    </lineage>
</organism>
<dbReference type="Proteomes" id="UP000266376">
    <property type="component" value="Unassembled WGS sequence"/>
</dbReference>
<keyword evidence="1" id="KW-0175">Coiled coil</keyword>
<dbReference type="AlphaFoldDB" id="A0A395XM71"/>
<protein>
    <recommendedName>
        <fullName evidence="4">AAA+ ATPase domain-containing protein</fullName>
    </recommendedName>
</protein>
<reference evidence="2 3" key="1">
    <citation type="submission" date="2018-08" db="EMBL/GenBank/DDBJ databases">
        <title>A genome reference for cultivated species of the human gut microbiota.</title>
        <authorList>
            <person name="Zou Y."/>
            <person name="Xue W."/>
            <person name="Luo G."/>
        </authorList>
    </citation>
    <scope>NUCLEOTIDE SEQUENCE [LARGE SCALE GENOMIC DNA]</scope>
    <source>
        <strain evidence="2 3">AF12-11</strain>
    </source>
</reference>
<evidence type="ECO:0008006" key="4">
    <source>
        <dbReference type="Google" id="ProtNLM"/>
    </source>
</evidence>
<accession>A0A395XM71</accession>
<comment type="caution">
    <text evidence="2">The sequence shown here is derived from an EMBL/GenBank/DDBJ whole genome shotgun (WGS) entry which is preliminary data.</text>
</comment>
<proteinExistence type="predicted"/>
<evidence type="ECO:0000313" key="2">
    <source>
        <dbReference type="EMBL" id="RGW53834.1"/>
    </source>
</evidence>
<evidence type="ECO:0000313" key="3">
    <source>
        <dbReference type="Proteomes" id="UP000266376"/>
    </source>
</evidence>
<dbReference type="InterPro" id="IPR027417">
    <property type="entry name" value="P-loop_NTPase"/>
</dbReference>
<name>A0A395XM71_9FIRM</name>
<sequence>MSTYLSRVEHIGDYYNVRPILEMMDGGFVEVDSQKFGQYGTITIAAIYGQYSESPFIQDRKYVMFSLEDEELSQLEKTYSGYKIKAVDFISRCKTLESYRLREVIYLEKNYSFDTFYEWKNEIIADILEPMTALIYLANEGRIIGPFSHDKIEDNKYKFRPATNCEDPYIVKEYSIDEFDEPIYEFDEKYFGKQRHLVFVEELPKSIGRIDCIDDESLKEIASKCMALTSGTKQAQKEVKLAVMGLPETELTEERKKRLLKLFENGEMTNQVISAMPQTILDDPKAMEKIAESILSNSNYTDKIYSIVKSQEHFGDIFSKLDTEKKEKVAEVDALQKKIEILNSQIEDEKNGISTEEVKKLTEENEHLKDELNRHQVYLKLQDNVDNLKQEKSELENEYAQLIKMKDSVSVEIAKKVNEVYTNVAFDGALSSMMLREAAKFEESEKVKNTQKYILSKETCNNKSTIKNVKELVEFIYDELNNTAKREVSYNDVANILLCWSQSFLSIFAGEPGSGKTSLVSLMANIMGLTSKDQKRYAEIAVEKGWTSRRDFIGYYNPLTKTLDAANGDMLKVLEVMKAEEQEKIIDFPYLVLLDEANLSQMEHYWADFMGLCDMNKPQRSVSLGENYVYPIGDTLRFVATINLDHTTEMLSPRLIDRAWIILIQSSDILIDEIEEPDYSKEYPIVEYENLKQLCDSTYWKSKSLETAIIDKFNNIRTCFQYIGINFSPRIIGMIKKYCLASKMIMDFSGNAYVALDYAVAQKILPMINGYGEQYQEFLKKLLLECDPNTMPKCNEIIQTILKKGNVNMQYYQFFTR</sequence>
<gene>
    <name evidence="2" type="ORF">DWV67_07745</name>
</gene>
<dbReference type="EMBL" id="QSAJ01000015">
    <property type="protein sequence ID" value="RGW53834.1"/>
    <property type="molecule type" value="Genomic_DNA"/>
</dbReference>
<evidence type="ECO:0000256" key="1">
    <source>
        <dbReference type="SAM" id="Coils"/>
    </source>
</evidence>
<feature type="coiled-coil region" evidence="1">
    <location>
        <begin position="318"/>
        <end position="412"/>
    </location>
</feature>